<dbReference type="RefSeq" id="WP_227279815.1">
    <property type="nucleotide sequence ID" value="NZ_DBGCOW010000010.1"/>
</dbReference>
<dbReference type="InterPro" id="IPR017850">
    <property type="entry name" value="Alkaline_phosphatase_core_sf"/>
</dbReference>
<protein>
    <submittedName>
        <fullName evidence="9">LTA synthase family protein</fullName>
    </submittedName>
</protein>
<keyword evidence="4 7" id="KW-0812">Transmembrane</keyword>
<evidence type="ECO:0000259" key="8">
    <source>
        <dbReference type="Pfam" id="PF00884"/>
    </source>
</evidence>
<accession>A0AAW4W0F6</accession>
<evidence type="ECO:0000256" key="5">
    <source>
        <dbReference type="ARBA" id="ARBA00022989"/>
    </source>
</evidence>
<feature type="transmembrane region" description="Helical" evidence="7">
    <location>
        <begin position="93"/>
        <end position="112"/>
    </location>
</feature>
<comment type="pathway">
    <text evidence="2">Cell wall biogenesis; lipoteichoic acid biosynthesis.</text>
</comment>
<evidence type="ECO:0000256" key="7">
    <source>
        <dbReference type="SAM" id="Phobius"/>
    </source>
</evidence>
<dbReference type="EMBL" id="JAJDKZ010000026">
    <property type="protein sequence ID" value="MCB8610837.1"/>
    <property type="molecule type" value="Genomic_DNA"/>
</dbReference>
<keyword evidence="3" id="KW-1003">Cell membrane</keyword>
<dbReference type="PANTHER" id="PTHR47371">
    <property type="entry name" value="LIPOTEICHOIC ACID SYNTHASE"/>
    <property type="match status" value="1"/>
</dbReference>
<keyword evidence="6 7" id="KW-0472">Membrane</keyword>
<proteinExistence type="predicted"/>
<evidence type="ECO:0000256" key="3">
    <source>
        <dbReference type="ARBA" id="ARBA00022475"/>
    </source>
</evidence>
<sequence>MTRKNKFLVFIMMFFLFLNIFLLFINRWIYNNFGNVKIQEILFTLLSPTSGTDTSLIYSFILKALIPTLFIIVISFCFLLFLHKRLNGKILKLLKITCSIFVVSTLLLNVFYTNSRYDIINYLDYKNQKTTIYNKKKAKTKKSSEYIGDSSIIYQNPQDIQITSESSNNLIYIYLESIENSFMDTENGGIKDVNCLPELTQLAKENISFSNTDKLGGALPFTGTTWTIASMTAQLTGLPLKVDVANDMDQQDAFMPGAKTLSDFLHEQGYIQELMIGSQKEFAGTDKLFLQHGYDRIYDYDTLKKMYSYQGKNINKWGFNDYQLFEFAKEELTKLGSTQNKFNFTLTTIDCHTPDGFTCSNCPNTYKNQYENIYACQSKQVSNFIKWCQEQEWYTNTTIVLVGDHPTMAQSYIKDIPSTYQRTTYNCFINSKIETTQIKNRQFTHMDMYPTTLAAMGFKIYGNKLGLGTNLFSKLPTVIEKYGLDYINEEVQKSSEYLDENIYQFK</sequence>
<dbReference type="Pfam" id="PF00884">
    <property type="entry name" value="Sulfatase"/>
    <property type="match status" value="1"/>
</dbReference>
<evidence type="ECO:0000313" key="9">
    <source>
        <dbReference type="EMBL" id="MCB8610837.1"/>
    </source>
</evidence>
<feature type="domain" description="Sulfatase N-terminal" evidence="8">
    <location>
        <begin position="169"/>
        <end position="457"/>
    </location>
</feature>
<dbReference type="InterPro" id="IPR050448">
    <property type="entry name" value="OpgB/LTA_synthase_biosynth"/>
</dbReference>
<keyword evidence="5 7" id="KW-1133">Transmembrane helix</keyword>
<reference evidence="9" key="1">
    <citation type="submission" date="2021-10" db="EMBL/GenBank/DDBJ databases">
        <title>Collection of gut derived symbiotic bacterial strains cultured from healthy donors.</title>
        <authorList>
            <person name="Lin H."/>
            <person name="Littmann E."/>
            <person name="Kohout C."/>
            <person name="Pamer E.G."/>
        </authorList>
    </citation>
    <scope>NUCLEOTIDE SEQUENCE</scope>
    <source>
        <strain evidence="9">DFI.4.48</strain>
    </source>
</reference>
<comment type="subcellular location">
    <subcellularLocation>
        <location evidence="1">Cell membrane</location>
        <topology evidence="1">Multi-pass membrane protein</topology>
    </subcellularLocation>
</comment>
<evidence type="ECO:0000256" key="4">
    <source>
        <dbReference type="ARBA" id="ARBA00022692"/>
    </source>
</evidence>
<dbReference type="AlphaFoldDB" id="A0AAW4W0F6"/>
<dbReference type="PANTHER" id="PTHR47371:SF3">
    <property type="entry name" value="PHOSPHOGLYCEROL TRANSFERASE I"/>
    <property type="match status" value="1"/>
</dbReference>
<comment type="caution">
    <text evidence="9">The sequence shown here is derived from an EMBL/GenBank/DDBJ whole genome shotgun (WGS) entry which is preliminary data.</text>
</comment>
<evidence type="ECO:0000313" key="10">
    <source>
        <dbReference type="Proteomes" id="UP001198439"/>
    </source>
</evidence>
<dbReference type="Proteomes" id="UP001198439">
    <property type="component" value="Unassembled WGS sequence"/>
</dbReference>
<evidence type="ECO:0000256" key="1">
    <source>
        <dbReference type="ARBA" id="ARBA00004651"/>
    </source>
</evidence>
<feature type="transmembrane region" description="Helical" evidence="7">
    <location>
        <begin position="7"/>
        <end position="30"/>
    </location>
</feature>
<dbReference type="SUPFAM" id="SSF53649">
    <property type="entry name" value="Alkaline phosphatase-like"/>
    <property type="match status" value="1"/>
</dbReference>
<dbReference type="InterPro" id="IPR000917">
    <property type="entry name" value="Sulfatase_N"/>
</dbReference>
<organism evidence="9 10">
    <name type="scientific">Faecalibacillus faecis</name>
    <dbReference type="NCBI Taxonomy" id="1982628"/>
    <lineage>
        <taxon>Bacteria</taxon>
        <taxon>Bacillati</taxon>
        <taxon>Bacillota</taxon>
        <taxon>Erysipelotrichia</taxon>
        <taxon>Erysipelotrichales</taxon>
        <taxon>Coprobacillaceae</taxon>
        <taxon>Faecalibacillus</taxon>
    </lineage>
</organism>
<dbReference type="GO" id="GO:0005886">
    <property type="term" value="C:plasma membrane"/>
    <property type="evidence" value="ECO:0007669"/>
    <property type="project" value="UniProtKB-SubCell"/>
</dbReference>
<gene>
    <name evidence="9" type="ORF">LJD69_09550</name>
</gene>
<dbReference type="CDD" id="cd16015">
    <property type="entry name" value="LTA_synthase"/>
    <property type="match status" value="1"/>
</dbReference>
<feature type="transmembrane region" description="Helical" evidence="7">
    <location>
        <begin position="56"/>
        <end position="81"/>
    </location>
</feature>
<dbReference type="Gene3D" id="3.40.720.10">
    <property type="entry name" value="Alkaline Phosphatase, subunit A"/>
    <property type="match status" value="1"/>
</dbReference>
<evidence type="ECO:0000256" key="6">
    <source>
        <dbReference type="ARBA" id="ARBA00023136"/>
    </source>
</evidence>
<evidence type="ECO:0000256" key="2">
    <source>
        <dbReference type="ARBA" id="ARBA00004936"/>
    </source>
</evidence>
<name>A0AAW4W0F6_9FIRM</name>